<dbReference type="InParanoid" id="A0A1Y2ECH4"/>
<feature type="region of interest" description="Disordered" evidence="1">
    <location>
        <begin position="120"/>
        <end position="194"/>
    </location>
</feature>
<feature type="region of interest" description="Disordered" evidence="1">
    <location>
        <begin position="220"/>
        <end position="246"/>
    </location>
</feature>
<dbReference type="GO" id="GO:0005737">
    <property type="term" value="C:cytoplasm"/>
    <property type="evidence" value="ECO:0007669"/>
    <property type="project" value="TreeGrafter"/>
</dbReference>
<feature type="compositionally biased region" description="Polar residues" evidence="1">
    <location>
        <begin position="377"/>
        <end position="387"/>
    </location>
</feature>
<dbReference type="SUPFAM" id="SSF48065">
    <property type="entry name" value="DBL homology domain (DH-domain)"/>
    <property type="match status" value="1"/>
</dbReference>
<dbReference type="OrthoDB" id="10256089at2759"/>
<dbReference type="Proteomes" id="UP000193467">
    <property type="component" value="Unassembled WGS sequence"/>
</dbReference>
<dbReference type="EMBL" id="MCGR01000057">
    <property type="protein sequence ID" value="ORY69283.1"/>
    <property type="molecule type" value="Genomic_DNA"/>
</dbReference>
<reference evidence="3 4" key="1">
    <citation type="submission" date="2016-07" db="EMBL/GenBank/DDBJ databases">
        <title>Pervasive Adenine N6-methylation of Active Genes in Fungi.</title>
        <authorList>
            <consortium name="DOE Joint Genome Institute"/>
            <person name="Mondo S.J."/>
            <person name="Dannebaum R.O."/>
            <person name="Kuo R.C."/>
            <person name="Labutti K."/>
            <person name="Haridas S."/>
            <person name="Kuo A."/>
            <person name="Salamov A."/>
            <person name="Ahrendt S.R."/>
            <person name="Lipzen A."/>
            <person name="Sullivan W."/>
            <person name="Andreopoulos W.B."/>
            <person name="Clum A."/>
            <person name="Lindquist E."/>
            <person name="Daum C."/>
            <person name="Ramamoorthy G.K."/>
            <person name="Gryganskyi A."/>
            <person name="Culley D."/>
            <person name="Magnuson J.K."/>
            <person name="James T.Y."/>
            <person name="O'Malley M.A."/>
            <person name="Stajich J.E."/>
            <person name="Spatafora J.W."/>
            <person name="Visel A."/>
            <person name="Grigoriev I.V."/>
        </authorList>
    </citation>
    <scope>NUCLEOTIDE SEQUENCE [LARGE SCALE GENOMIC DNA]</scope>
    <source>
        <strain evidence="3 4">62-1032</strain>
    </source>
</reference>
<evidence type="ECO:0000313" key="3">
    <source>
        <dbReference type="EMBL" id="ORY69283.1"/>
    </source>
</evidence>
<feature type="region of interest" description="Disordered" evidence="1">
    <location>
        <begin position="1"/>
        <end position="90"/>
    </location>
</feature>
<feature type="region of interest" description="Disordered" evidence="1">
    <location>
        <begin position="883"/>
        <end position="976"/>
    </location>
</feature>
<protein>
    <recommendedName>
        <fullName evidence="2">DH domain-containing protein</fullName>
    </recommendedName>
</protein>
<gene>
    <name evidence="3" type="ORF">BCR35DRAFT_282508</name>
</gene>
<dbReference type="Pfam" id="PF00621">
    <property type="entry name" value="RhoGEF"/>
    <property type="match status" value="1"/>
</dbReference>
<dbReference type="SMART" id="SM00325">
    <property type="entry name" value="RhoGEF"/>
    <property type="match status" value="1"/>
</dbReference>
<feature type="compositionally biased region" description="Polar residues" evidence="1">
    <location>
        <begin position="131"/>
        <end position="142"/>
    </location>
</feature>
<feature type="compositionally biased region" description="Polar residues" evidence="1">
    <location>
        <begin position="162"/>
        <end position="180"/>
    </location>
</feature>
<keyword evidence="4" id="KW-1185">Reference proteome</keyword>
<dbReference type="AlphaFoldDB" id="A0A1Y2ECH4"/>
<dbReference type="STRING" id="106004.A0A1Y2ECH4"/>
<feature type="domain" description="DH" evidence="2">
    <location>
        <begin position="313"/>
        <end position="589"/>
    </location>
</feature>
<evidence type="ECO:0000313" key="4">
    <source>
        <dbReference type="Proteomes" id="UP000193467"/>
    </source>
</evidence>
<proteinExistence type="predicted"/>
<dbReference type="InterPro" id="IPR027267">
    <property type="entry name" value="AH/BAR_dom_sf"/>
</dbReference>
<dbReference type="GO" id="GO:0031991">
    <property type="term" value="P:regulation of actomyosin contractile ring contraction"/>
    <property type="evidence" value="ECO:0007669"/>
    <property type="project" value="TreeGrafter"/>
</dbReference>
<dbReference type="InterPro" id="IPR035899">
    <property type="entry name" value="DBL_dom_sf"/>
</dbReference>
<dbReference type="GO" id="GO:0005085">
    <property type="term" value="F:guanyl-nucleotide exchange factor activity"/>
    <property type="evidence" value="ECO:0007669"/>
    <property type="project" value="InterPro"/>
</dbReference>
<dbReference type="Gene3D" id="1.20.1270.60">
    <property type="entry name" value="Arfaptin homology (AH) domain/BAR domain"/>
    <property type="match status" value="1"/>
</dbReference>
<feature type="compositionally biased region" description="Pro residues" evidence="1">
    <location>
        <begin position="39"/>
        <end position="48"/>
    </location>
</feature>
<feature type="region of interest" description="Disordered" evidence="1">
    <location>
        <begin position="363"/>
        <end position="409"/>
    </location>
</feature>
<sequence>MPASPFTTTTRPSTAAPSVPAKPRTLNLAPPGLAGQLPLTPPPSPPGMTAPASPLAPRAADYAFLNGPPPKRTPHRLSPSAPPLPRKSLSPRAATINHFQLDLSFLEEEPPTRLSRSGTAFAAAATKNQRRTSVGSMRSMTGTKAERDDYSDMLAAAAGGPSSLQPPDSPSRLSVASESGLTFPMASRPFPGRPKRYERALSMASVNSVASGDSQVLVADENRSGTPSESGAESVAPVDQDQTTEDAIDRRKRLALALDQTAAMMEGGKSLAMAKEELIRSPQLEQGTFQSFDAPPEVPDTKEAEQRARKAEKRRRTILELCETEASYATDMAVVRDIYLERARGVDITQIADRVMASGLGLGHTADVPSPQPDNPLATNSRSTSPTGARPSFRRMMTHPGADPRRPSSAIGFQARLEKRRATMAQVANGVPRPVATLLPPKDIHIIFANLEAIAGLAEAFAGVLDGAKGTEAGDGQDDRIGEVFTEMLPRLQDVYSTYCAKHHRAIIRLQELENGLKSYHADCKTVAHGRTTAWDLASLLIKPVQRCLKYPLLLDQILAITAEDHPDRANLQLANTRALAMAEHINEFKKRSEAVSRIVNKKDSGPRRDSTRSISSTVSKKLFRGTQKAKNALGIADSAERDDMFDTLSALVDSTKAACIRFEGEMKDWSRTTKVALESQVTLVEGWIDLYAPLEGESPENSSHHRLCVFLDEVLIPLIEGPWRELDHEVRRSLIVKTEHLLSLFDNPLRVIGKRNDKRLDHQRFLKTRSPTDRRGSEEYQVLSAQLLDELPRFLGSVSRYFNIIVEHFGGAQAAYHEAVQERWDAYGSIWLEQIPAGNFKEIESSFSANHKTVDEMMSTLATGLGVKSAATAISPRASAAPFGNAPFPTNPPSSTSTAQKRTTPNFANYSLASSSGGEALQPTQPFATRNRISTDSASTGYSYASSRNQSDASTAPSSVASPRRRPSYAFQPDDAFDEKLELAKKLARKGSEDAESSERVAEFWRRRSSTASKVISAYVQPEVVDEVSDDEEAPVMYRAEAMKGSKSSAFRSGYPVLSFEVGDKFDVVLEEADSAEGGAGWLLGRKIRGDGELGWGRTEDMAIADSSDEE</sequence>
<feature type="compositionally biased region" description="Low complexity" evidence="1">
    <location>
        <begin position="1"/>
        <end position="38"/>
    </location>
</feature>
<dbReference type="PANTHER" id="PTHR22834">
    <property type="entry name" value="NUCLEAR FUSION PROTEIN FUS2"/>
    <property type="match status" value="1"/>
</dbReference>
<dbReference type="Gene3D" id="1.20.900.10">
    <property type="entry name" value="Dbl homology (DH) domain"/>
    <property type="match status" value="2"/>
</dbReference>
<dbReference type="GO" id="GO:0032955">
    <property type="term" value="P:regulation of division septum assembly"/>
    <property type="evidence" value="ECO:0007669"/>
    <property type="project" value="TreeGrafter"/>
</dbReference>
<feature type="compositionally biased region" description="Low complexity" evidence="1">
    <location>
        <begin position="952"/>
        <end position="963"/>
    </location>
</feature>
<dbReference type="PANTHER" id="PTHR22834:SF20">
    <property type="entry name" value="SH3 DOMAIN-CONTAINING PROTEIN"/>
    <property type="match status" value="1"/>
</dbReference>
<dbReference type="SUPFAM" id="SSF103657">
    <property type="entry name" value="BAR/IMD domain-like"/>
    <property type="match status" value="1"/>
</dbReference>
<name>A0A1Y2ECH4_9BASI</name>
<dbReference type="PROSITE" id="PS50010">
    <property type="entry name" value="DH_2"/>
    <property type="match status" value="1"/>
</dbReference>
<dbReference type="InterPro" id="IPR000219">
    <property type="entry name" value="DH_dom"/>
</dbReference>
<dbReference type="InterPro" id="IPR051492">
    <property type="entry name" value="Dynamin-Rho_GEF"/>
</dbReference>
<feature type="compositionally biased region" description="Polar residues" evidence="1">
    <location>
        <begin position="900"/>
        <end position="951"/>
    </location>
</feature>
<comment type="caution">
    <text evidence="3">The sequence shown here is derived from an EMBL/GenBank/DDBJ whole genome shotgun (WGS) entry which is preliminary data.</text>
</comment>
<organism evidence="3 4">
    <name type="scientific">Leucosporidium creatinivorum</name>
    <dbReference type="NCBI Taxonomy" id="106004"/>
    <lineage>
        <taxon>Eukaryota</taxon>
        <taxon>Fungi</taxon>
        <taxon>Dikarya</taxon>
        <taxon>Basidiomycota</taxon>
        <taxon>Pucciniomycotina</taxon>
        <taxon>Microbotryomycetes</taxon>
        <taxon>Leucosporidiales</taxon>
        <taxon>Leucosporidium</taxon>
    </lineage>
</organism>
<accession>A0A1Y2ECH4</accession>
<evidence type="ECO:0000259" key="2">
    <source>
        <dbReference type="PROSITE" id="PS50010"/>
    </source>
</evidence>
<evidence type="ECO:0000256" key="1">
    <source>
        <dbReference type="SAM" id="MobiDB-lite"/>
    </source>
</evidence>